<dbReference type="GO" id="GO:0004018">
    <property type="term" value="F:N6-(1,2-dicarboxyethyl)AMP AMP-lyase (fumarate-forming) activity"/>
    <property type="evidence" value="ECO:0007669"/>
    <property type="project" value="UniProtKB-UniRule"/>
</dbReference>
<feature type="domain" description="Adenylosuccinate lyase C-terminal" evidence="4">
    <location>
        <begin position="371"/>
        <end position="454"/>
    </location>
</feature>
<comment type="catalytic activity">
    <reaction evidence="3">
        <text>N(6)-(1,2-dicarboxyethyl)-AMP = fumarate + AMP</text>
        <dbReference type="Rhea" id="RHEA:16853"/>
        <dbReference type="ChEBI" id="CHEBI:29806"/>
        <dbReference type="ChEBI" id="CHEBI:57567"/>
        <dbReference type="ChEBI" id="CHEBI:456215"/>
        <dbReference type="EC" id="4.3.2.2"/>
    </reaction>
</comment>
<dbReference type="InterPro" id="IPR022761">
    <property type="entry name" value="Fumarate_lyase_N"/>
</dbReference>
<reference evidence="5 6" key="1">
    <citation type="journal article" date="2016" name="Nat. Commun.">
        <title>Thousands of microbial genomes shed light on interconnected biogeochemical processes in an aquifer system.</title>
        <authorList>
            <person name="Anantharaman K."/>
            <person name="Brown C.T."/>
            <person name="Hug L.A."/>
            <person name="Sharon I."/>
            <person name="Castelle C.J."/>
            <person name="Probst A.J."/>
            <person name="Thomas B.C."/>
            <person name="Singh A."/>
            <person name="Wilkins M.J."/>
            <person name="Karaoz U."/>
            <person name="Brodie E.L."/>
            <person name="Williams K.H."/>
            <person name="Hubbard S.S."/>
            <person name="Banfield J.F."/>
        </authorList>
    </citation>
    <scope>NUCLEOTIDE SEQUENCE [LARGE SCALE GENOMIC DNA]</scope>
</reference>
<name>A0A1F5N9Z3_9BACT</name>
<dbReference type="PANTHER" id="PTHR43172:SF1">
    <property type="entry name" value="ADENYLOSUCCINATE LYASE"/>
    <property type="match status" value="1"/>
</dbReference>
<dbReference type="Proteomes" id="UP000177610">
    <property type="component" value="Unassembled WGS sequence"/>
</dbReference>
<dbReference type="InterPro" id="IPR019468">
    <property type="entry name" value="AdenyloSucc_lyase_C"/>
</dbReference>
<evidence type="ECO:0000313" key="6">
    <source>
        <dbReference type="Proteomes" id="UP000177610"/>
    </source>
</evidence>
<evidence type="ECO:0000256" key="3">
    <source>
        <dbReference type="RuleBase" id="RU361172"/>
    </source>
</evidence>
<comment type="similarity">
    <text evidence="3">Belongs to the lyase 1 family. Adenylosuccinate lyase subfamily.</text>
</comment>
<dbReference type="STRING" id="1817821.A2717_02500"/>
<dbReference type="PANTHER" id="PTHR43172">
    <property type="entry name" value="ADENYLOSUCCINATE LYASE"/>
    <property type="match status" value="1"/>
</dbReference>
<dbReference type="EMBL" id="MFEH01000001">
    <property type="protein sequence ID" value="OGE74388.1"/>
    <property type="molecule type" value="Genomic_DNA"/>
</dbReference>
<dbReference type="UniPathway" id="UPA00075">
    <property type="reaction ID" value="UER00336"/>
</dbReference>
<gene>
    <name evidence="5" type="ORF">A2717_02500</name>
</gene>
<accession>A0A1F5N9Z3</accession>
<dbReference type="PROSITE" id="PS00163">
    <property type="entry name" value="FUMARATE_LYASES"/>
    <property type="match status" value="1"/>
</dbReference>
<dbReference type="InterPro" id="IPR020557">
    <property type="entry name" value="Fumarate_lyase_CS"/>
</dbReference>
<dbReference type="AlphaFoldDB" id="A0A1F5N9Z3"/>
<evidence type="ECO:0000256" key="1">
    <source>
        <dbReference type="ARBA" id="ARBA00023239"/>
    </source>
</evidence>
<dbReference type="Gene3D" id="1.10.40.30">
    <property type="entry name" value="Fumarase/aspartase (C-terminal domain)"/>
    <property type="match status" value="1"/>
</dbReference>
<evidence type="ECO:0000259" key="4">
    <source>
        <dbReference type="SMART" id="SM00998"/>
    </source>
</evidence>
<sequence length="477" mass="54387">MAKHDLYESPLCGRYSSVEMQRVWSDDTKYGLWRRIWVAVAKAQYRWRVPNISREQIAEMEAHVDDINYDRVIEFERKLKHDVVSHNKAFGLVAPSAAPIIHLGCTSCDITDNAELIQIRDSLLIVRRRLSNLLTAINEFIKRYPNLATLGRTHLMTAQPTTVGKRAAMWATEIMMDLEEVRDLISWLPFRGLKDATGTQASLLELVKDRDSVLGMENHVAAKFGFKTILSITGQTYMRKIDTKVLSVLASMAASIHKIAFDIRELQELGEMEEPFEEGQVGSSRMPHKRNPMRSERACSLARELMGAVPSALNTQALQLFERTLDDSAGRRRYLPESFLLADSITRIMINVFQDLRVYPKVIERNLKAELPFLASALIMERMFQAGADRQEAHERLRQHAHAELLRQREGESIDLIGRIRADKYFAPIVDQLDDILDPQKFVGAAPQQAEEFARATEELLAQFPKDADSERVQLSV</sequence>
<dbReference type="PRINTS" id="PR00149">
    <property type="entry name" value="FUMRATELYASE"/>
</dbReference>
<dbReference type="SMART" id="SM00998">
    <property type="entry name" value="ADSL_C"/>
    <property type="match status" value="1"/>
</dbReference>
<dbReference type="Gene3D" id="1.10.275.60">
    <property type="match status" value="1"/>
</dbReference>
<dbReference type="GO" id="GO:0070626">
    <property type="term" value="F:(S)-2-(5-amino-1-(5-phospho-D-ribosyl)imidazole-4-carboxamido) succinate lyase (fumarate-forming) activity"/>
    <property type="evidence" value="ECO:0007669"/>
    <property type="project" value="TreeGrafter"/>
</dbReference>
<dbReference type="InterPro" id="IPR008948">
    <property type="entry name" value="L-Aspartase-like"/>
</dbReference>
<protein>
    <recommendedName>
        <fullName evidence="2 3">Adenylosuccinate lyase</fullName>
        <shortName evidence="3">ASL</shortName>
        <ecNumber evidence="2 3">4.3.2.2</ecNumber>
    </recommendedName>
    <alternativeName>
        <fullName evidence="3">Adenylosuccinase</fullName>
    </alternativeName>
</protein>
<comment type="pathway">
    <text evidence="3">Purine metabolism; AMP biosynthesis via de novo pathway; AMP from IMP: step 2/2.</text>
</comment>
<dbReference type="SUPFAM" id="SSF48557">
    <property type="entry name" value="L-aspartase-like"/>
    <property type="match status" value="1"/>
</dbReference>
<comment type="pathway">
    <text evidence="3">Purine metabolism; IMP biosynthesis via de novo pathway; 5-amino-1-(5-phospho-D-ribosyl)imidazole-4-carboxamide from 5-amino-1-(5-phospho-D-ribosyl)imidazole-4-carboxylate: step 2/2.</text>
</comment>
<dbReference type="UniPathway" id="UPA00074">
    <property type="reaction ID" value="UER00132"/>
</dbReference>
<dbReference type="GO" id="GO:0006189">
    <property type="term" value="P:'de novo' IMP biosynthetic process"/>
    <property type="evidence" value="ECO:0007669"/>
    <property type="project" value="UniProtKB-UniPathway"/>
</dbReference>
<keyword evidence="1 3" id="KW-0456">Lyase</keyword>
<dbReference type="InterPro" id="IPR004769">
    <property type="entry name" value="Pur_lyase"/>
</dbReference>
<dbReference type="Pfam" id="PF10397">
    <property type="entry name" value="ADSL_C"/>
    <property type="match status" value="1"/>
</dbReference>
<keyword evidence="3" id="KW-0658">Purine biosynthesis</keyword>
<dbReference type="EC" id="4.3.2.2" evidence="2 3"/>
<evidence type="ECO:0000256" key="2">
    <source>
        <dbReference type="NCBIfam" id="TIGR00928"/>
    </source>
</evidence>
<dbReference type="InterPro" id="IPR000362">
    <property type="entry name" value="Fumarate_lyase_fam"/>
</dbReference>
<dbReference type="GO" id="GO:0005829">
    <property type="term" value="C:cytosol"/>
    <property type="evidence" value="ECO:0007669"/>
    <property type="project" value="TreeGrafter"/>
</dbReference>
<evidence type="ECO:0000313" key="5">
    <source>
        <dbReference type="EMBL" id="OGE74388.1"/>
    </source>
</evidence>
<dbReference type="Pfam" id="PF00206">
    <property type="entry name" value="Lyase_1"/>
    <property type="match status" value="1"/>
</dbReference>
<dbReference type="GO" id="GO:0044208">
    <property type="term" value="P:'de novo' AMP biosynthetic process"/>
    <property type="evidence" value="ECO:0007669"/>
    <property type="project" value="UniProtKB-UniPathway"/>
</dbReference>
<proteinExistence type="inferred from homology"/>
<dbReference type="Gene3D" id="1.20.200.10">
    <property type="entry name" value="Fumarase/aspartase (Central domain)"/>
    <property type="match status" value="1"/>
</dbReference>
<comment type="catalytic activity">
    <reaction evidence="3">
        <text>(2S)-2-[5-amino-1-(5-phospho-beta-D-ribosyl)imidazole-4-carboxamido]succinate = 5-amino-1-(5-phospho-beta-D-ribosyl)imidazole-4-carboxamide + fumarate</text>
        <dbReference type="Rhea" id="RHEA:23920"/>
        <dbReference type="ChEBI" id="CHEBI:29806"/>
        <dbReference type="ChEBI" id="CHEBI:58443"/>
        <dbReference type="ChEBI" id="CHEBI:58475"/>
        <dbReference type="EC" id="4.3.2.2"/>
    </reaction>
</comment>
<dbReference type="NCBIfam" id="TIGR00928">
    <property type="entry name" value="purB"/>
    <property type="match status" value="1"/>
</dbReference>
<organism evidence="5 6">
    <name type="scientific">Candidatus Doudnabacteria bacterium RIFCSPHIGHO2_01_FULL_41_86</name>
    <dbReference type="NCBI Taxonomy" id="1817821"/>
    <lineage>
        <taxon>Bacteria</taxon>
        <taxon>Candidatus Doudnaibacteriota</taxon>
    </lineage>
</organism>
<comment type="caution">
    <text evidence="5">The sequence shown here is derived from an EMBL/GenBank/DDBJ whole genome shotgun (WGS) entry which is preliminary data.</text>
</comment>